<sequence>MAEPKTKLFENATKARSCQQFSTLLLNLKDSLYCCFLRFFTMKNAKLKPRYLIPLRLAIYSSALLAVVHLHAEQGKLTVAISTDMPPYVMDSGSEGLEVDIVRQALAEYELEFVQMPLSDVQNAVQDKKADVAIGVLVDGGEIFYSDHLITFVNFAISKKSDDLAIDAIEDLKNYPVLAWQNAYLELGDDFKALFSPGSEYRSNYHEFGDQAQQVAQFWKDDKQVIVIDRSIFEFFSKAMKQSIDSVEYHSLFPPVTEFKASFKDKAVKDAFNKKLKEMCQSGDYVKLLEMYDVKLERTVCEKIN</sequence>
<evidence type="ECO:0000313" key="5">
    <source>
        <dbReference type="Proteomes" id="UP000241346"/>
    </source>
</evidence>
<evidence type="ECO:0000256" key="2">
    <source>
        <dbReference type="ARBA" id="ARBA00022729"/>
    </source>
</evidence>
<dbReference type="Pfam" id="PF00497">
    <property type="entry name" value="SBP_bac_3"/>
    <property type="match status" value="1"/>
</dbReference>
<organism evidence="4 5">
    <name type="scientific">Photobacterium rosenbergii</name>
    <dbReference type="NCBI Taxonomy" id="294936"/>
    <lineage>
        <taxon>Bacteria</taxon>
        <taxon>Pseudomonadati</taxon>
        <taxon>Pseudomonadota</taxon>
        <taxon>Gammaproteobacteria</taxon>
        <taxon>Vibrionales</taxon>
        <taxon>Vibrionaceae</taxon>
        <taxon>Photobacterium</taxon>
    </lineage>
</organism>
<dbReference type="EMBL" id="PYMB01000009">
    <property type="protein sequence ID" value="PSW10874.1"/>
    <property type="molecule type" value="Genomic_DNA"/>
</dbReference>
<evidence type="ECO:0000259" key="3">
    <source>
        <dbReference type="Pfam" id="PF00497"/>
    </source>
</evidence>
<protein>
    <submittedName>
        <fullName evidence="4">Amino acid ABC transporter</fullName>
    </submittedName>
</protein>
<dbReference type="SUPFAM" id="SSF53850">
    <property type="entry name" value="Periplasmic binding protein-like II"/>
    <property type="match status" value="1"/>
</dbReference>
<dbReference type="PANTHER" id="PTHR35936">
    <property type="entry name" value="MEMBRANE-BOUND LYTIC MUREIN TRANSGLYCOSYLASE F"/>
    <property type="match status" value="1"/>
</dbReference>
<comment type="caution">
    <text evidence="4">The sequence shown here is derived from an EMBL/GenBank/DDBJ whole genome shotgun (WGS) entry which is preliminary data.</text>
</comment>
<reference evidence="4 5" key="1">
    <citation type="submission" date="2018-03" db="EMBL/GenBank/DDBJ databases">
        <title>Whole genome sequencing of Histamine producing bacteria.</title>
        <authorList>
            <person name="Butler K."/>
        </authorList>
    </citation>
    <scope>NUCLEOTIDE SEQUENCE [LARGE SCALE GENOMIC DNA]</scope>
    <source>
        <strain evidence="4 5">DSM 19138</strain>
    </source>
</reference>
<dbReference type="Proteomes" id="UP000241346">
    <property type="component" value="Unassembled WGS sequence"/>
</dbReference>
<dbReference type="PANTHER" id="PTHR35936:SF19">
    <property type="entry name" value="AMINO-ACID-BINDING PROTEIN YXEM-RELATED"/>
    <property type="match status" value="1"/>
</dbReference>
<evidence type="ECO:0000256" key="1">
    <source>
        <dbReference type="ARBA" id="ARBA00010333"/>
    </source>
</evidence>
<keyword evidence="2" id="KW-0732">Signal</keyword>
<gene>
    <name evidence="4" type="ORF">C9J01_17900</name>
</gene>
<comment type="similarity">
    <text evidence="1">Belongs to the bacterial solute-binding protein 3 family.</text>
</comment>
<feature type="domain" description="Solute-binding protein family 3/N-terminal" evidence="3">
    <location>
        <begin position="77"/>
        <end position="292"/>
    </location>
</feature>
<proteinExistence type="inferred from homology"/>
<dbReference type="InterPro" id="IPR001638">
    <property type="entry name" value="Solute-binding_3/MltF_N"/>
</dbReference>
<evidence type="ECO:0000313" key="4">
    <source>
        <dbReference type="EMBL" id="PSW10874.1"/>
    </source>
</evidence>
<accession>A0A2T3NAU4</accession>
<dbReference type="AlphaFoldDB" id="A0A2T3NAU4"/>
<dbReference type="Gene3D" id="3.40.190.10">
    <property type="entry name" value="Periplasmic binding protein-like II"/>
    <property type="match status" value="2"/>
</dbReference>
<name>A0A2T3NAU4_9GAMM</name>